<evidence type="ECO:0000313" key="4">
    <source>
        <dbReference type="Proteomes" id="UP001328107"/>
    </source>
</evidence>
<feature type="compositionally biased region" description="Basic and acidic residues" evidence="2">
    <location>
        <begin position="105"/>
        <end position="120"/>
    </location>
</feature>
<feature type="compositionally biased region" description="Acidic residues" evidence="2">
    <location>
        <begin position="121"/>
        <end position="131"/>
    </location>
</feature>
<gene>
    <name evidence="3" type="ORF">PMAYCL1PPCAC_12249</name>
</gene>
<keyword evidence="1" id="KW-0479">Metal-binding</keyword>
<dbReference type="InterPro" id="IPR050690">
    <property type="entry name" value="JHDM1_Histone_Demethylase"/>
</dbReference>
<evidence type="ECO:0000256" key="2">
    <source>
        <dbReference type="SAM" id="MobiDB-lite"/>
    </source>
</evidence>
<dbReference type="Proteomes" id="UP001328107">
    <property type="component" value="Unassembled WGS sequence"/>
</dbReference>
<organism evidence="3 4">
    <name type="scientific">Pristionchus mayeri</name>
    <dbReference type="NCBI Taxonomy" id="1317129"/>
    <lineage>
        <taxon>Eukaryota</taxon>
        <taxon>Metazoa</taxon>
        <taxon>Ecdysozoa</taxon>
        <taxon>Nematoda</taxon>
        <taxon>Chromadorea</taxon>
        <taxon>Rhabditida</taxon>
        <taxon>Rhabditina</taxon>
        <taxon>Diplogasteromorpha</taxon>
        <taxon>Diplogasteroidea</taxon>
        <taxon>Neodiplogasteridae</taxon>
        <taxon>Pristionchus</taxon>
    </lineage>
</organism>
<evidence type="ECO:0000313" key="3">
    <source>
        <dbReference type="EMBL" id="GMR42054.1"/>
    </source>
</evidence>
<dbReference type="EMBL" id="BTRK01000003">
    <property type="protein sequence ID" value="GMR42054.1"/>
    <property type="molecule type" value="Genomic_DNA"/>
</dbReference>
<feature type="region of interest" description="Disordered" evidence="2">
    <location>
        <begin position="105"/>
        <end position="153"/>
    </location>
</feature>
<keyword evidence="4" id="KW-1185">Reference proteome</keyword>
<dbReference type="PANTHER" id="PTHR23123">
    <property type="entry name" value="PHD/F-BOX CONTAINING PROTEIN"/>
    <property type="match status" value="1"/>
</dbReference>
<proteinExistence type="predicted"/>
<feature type="non-terminal residue" evidence="3">
    <location>
        <position position="153"/>
    </location>
</feature>
<protein>
    <submittedName>
        <fullName evidence="3">Uncharacterized protein</fullName>
    </submittedName>
</protein>
<comment type="caution">
    <text evidence="3">The sequence shown here is derived from an EMBL/GenBank/DDBJ whole genome shotgun (WGS) entry which is preliminary data.</text>
</comment>
<dbReference type="AlphaFoldDB" id="A0AAN4ZLI0"/>
<reference evidence="4" key="1">
    <citation type="submission" date="2022-10" db="EMBL/GenBank/DDBJ databases">
        <title>Genome assembly of Pristionchus species.</title>
        <authorList>
            <person name="Yoshida K."/>
            <person name="Sommer R.J."/>
        </authorList>
    </citation>
    <scope>NUCLEOTIDE SEQUENCE [LARGE SCALE GENOMIC DNA]</scope>
    <source>
        <strain evidence="4">RS5460</strain>
    </source>
</reference>
<evidence type="ECO:0000256" key="1">
    <source>
        <dbReference type="ARBA" id="ARBA00022723"/>
    </source>
</evidence>
<dbReference type="GO" id="GO:0046872">
    <property type="term" value="F:metal ion binding"/>
    <property type="evidence" value="ECO:0007669"/>
    <property type="project" value="UniProtKB-KW"/>
</dbReference>
<accession>A0AAN4ZLI0</accession>
<name>A0AAN4ZLI0_9BILA</name>
<sequence>MHTLPLSENEPAITVDEDALRREIHPLDVPELEGLIAQILKRSRVDLPWGLTRPNSLLSAFCYLLRERRRLAGEEEGEVFSLPPCILPDKEGHLRLLEKQKADAAERKRKYEEKKAKEAEGEFQQDADWTPDEPKKKKGRKSGGQEAGKTGEW</sequence>